<keyword evidence="8" id="KW-1185">Reference proteome</keyword>
<keyword evidence="7" id="KW-0032">Aminotransferase</keyword>
<accession>A0ABS7Z853</accession>
<evidence type="ECO:0000313" key="7">
    <source>
        <dbReference type="EMBL" id="MCA5006366.1"/>
    </source>
</evidence>
<keyword evidence="5" id="KW-0804">Transcription</keyword>
<evidence type="ECO:0000256" key="2">
    <source>
        <dbReference type="ARBA" id="ARBA00022898"/>
    </source>
</evidence>
<evidence type="ECO:0000256" key="3">
    <source>
        <dbReference type="ARBA" id="ARBA00023015"/>
    </source>
</evidence>
<evidence type="ECO:0000313" key="8">
    <source>
        <dbReference type="Proteomes" id="UP001165302"/>
    </source>
</evidence>
<dbReference type="Pfam" id="PF00155">
    <property type="entry name" value="Aminotran_1_2"/>
    <property type="match status" value="1"/>
</dbReference>
<dbReference type="Proteomes" id="UP001165302">
    <property type="component" value="Unassembled WGS sequence"/>
</dbReference>
<comment type="caution">
    <text evidence="7">The sequence shown here is derived from an EMBL/GenBank/DDBJ whole genome shotgun (WGS) entry which is preliminary data.</text>
</comment>
<evidence type="ECO:0000259" key="6">
    <source>
        <dbReference type="PROSITE" id="PS50949"/>
    </source>
</evidence>
<dbReference type="SUPFAM" id="SSF46785">
    <property type="entry name" value="Winged helix' DNA-binding domain"/>
    <property type="match status" value="1"/>
</dbReference>
<proteinExistence type="inferred from homology"/>
<dbReference type="InterPro" id="IPR000524">
    <property type="entry name" value="Tscrpt_reg_HTH_GntR"/>
</dbReference>
<keyword evidence="7" id="KW-0808">Transferase</keyword>
<dbReference type="RefSeq" id="WP_225554725.1">
    <property type="nucleotide sequence ID" value="NZ_JADEYP010000032.1"/>
</dbReference>
<protein>
    <submittedName>
        <fullName evidence="7">PLP-dependent aminotransferase family protein</fullName>
    </submittedName>
</protein>
<dbReference type="InterPro" id="IPR004839">
    <property type="entry name" value="Aminotransferase_I/II_large"/>
</dbReference>
<dbReference type="InterPro" id="IPR015421">
    <property type="entry name" value="PyrdxlP-dep_Trfase_major"/>
</dbReference>
<reference evidence="7" key="1">
    <citation type="submission" date="2020-10" db="EMBL/GenBank/DDBJ databases">
        <authorList>
            <person name="Lu T."/>
            <person name="Wang Q."/>
            <person name="Han X."/>
        </authorList>
    </citation>
    <scope>NUCLEOTIDE SEQUENCE</scope>
    <source>
        <strain evidence="7">WQ 366</strain>
    </source>
</reference>
<organism evidence="7 8">
    <name type="scientific">Sphingobacterium bovistauri</name>
    <dbReference type="NCBI Taxonomy" id="2781959"/>
    <lineage>
        <taxon>Bacteria</taxon>
        <taxon>Pseudomonadati</taxon>
        <taxon>Bacteroidota</taxon>
        <taxon>Sphingobacteriia</taxon>
        <taxon>Sphingobacteriales</taxon>
        <taxon>Sphingobacteriaceae</taxon>
        <taxon>Sphingobacterium</taxon>
    </lineage>
</organism>
<keyword evidence="4" id="KW-0238">DNA-binding</keyword>
<comment type="similarity">
    <text evidence="1">In the C-terminal section; belongs to the class-I pyridoxal-phosphate-dependent aminotransferase family.</text>
</comment>
<feature type="domain" description="HTH gntR-type" evidence="6">
    <location>
        <begin position="21"/>
        <end position="89"/>
    </location>
</feature>
<evidence type="ECO:0000256" key="4">
    <source>
        <dbReference type="ARBA" id="ARBA00023125"/>
    </source>
</evidence>
<dbReference type="SUPFAM" id="SSF53383">
    <property type="entry name" value="PLP-dependent transferases"/>
    <property type="match status" value="1"/>
</dbReference>
<keyword evidence="2" id="KW-0663">Pyridoxal phosphate</keyword>
<dbReference type="Pfam" id="PF00392">
    <property type="entry name" value="GntR"/>
    <property type="match status" value="1"/>
</dbReference>
<dbReference type="InterPro" id="IPR015424">
    <property type="entry name" value="PyrdxlP-dep_Trfase"/>
</dbReference>
<dbReference type="InterPro" id="IPR036390">
    <property type="entry name" value="WH_DNA-bd_sf"/>
</dbReference>
<dbReference type="PANTHER" id="PTHR46577">
    <property type="entry name" value="HTH-TYPE TRANSCRIPTIONAL REGULATORY PROTEIN GABR"/>
    <property type="match status" value="1"/>
</dbReference>
<dbReference type="PROSITE" id="PS50949">
    <property type="entry name" value="HTH_GNTR"/>
    <property type="match status" value="1"/>
</dbReference>
<keyword evidence="3" id="KW-0805">Transcription regulation</keyword>
<dbReference type="Gene3D" id="3.40.640.10">
    <property type="entry name" value="Type I PLP-dependent aspartate aminotransferase-like (Major domain)"/>
    <property type="match status" value="1"/>
</dbReference>
<dbReference type="InterPro" id="IPR051446">
    <property type="entry name" value="HTH_trans_reg/aminotransferase"/>
</dbReference>
<dbReference type="SMART" id="SM00345">
    <property type="entry name" value="HTH_GNTR"/>
    <property type="match status" value="1"/>
</dbReference>
<dbReference type="CDD" id="cd07377">
    <property type="entry name" value="WHTH_GntR"/>
    <property type="match status" value="1"/>
</dbReference>
<dbReference type="PANTHER" id="PTHR46577:SF1">
    <property type="entry name" value="HTH-TYPE TRANSCRIPTIONAL REGULATORY PROTEIN GABR"/>
    <property type="match status" value="1"/>
</dbReference>
<evidence type="ECO:0000256" key="5">
    <source>
        <dbReference type="ARBA" id="ARBA00023163"/>
    </source>
</evidence>
<evidence type="ECO:0000256" key="1">
    <source>
        <dbReference type="ARBA" id="ARBA00005384"/>
    </source>
</evidence>
<sequence length="493" mass="56216">MNSPELQILSTYIRIERTDSTPIYLQIAQGIINAIHTKALSTGSKLPSSRMLSTALYVHRNTVVSAFDELSAQGWVDIIPKKGVFVSAKKLKNTPQTHIHNIENPINADFTIDRNIILELPNTTITSEYYFTDGTADNALLPLKEMNQTLSSISLKKTTTNTLNRDFFQENESLKNQLINYIHVTKSLTLSTHQILATNNNTTAINTIIQTLLKANDKVIIIEPGNYAVHMKLKHANIDILPVGVTEDGLDFNKLHSLFKTYTIRAIYLQTNHLYPTVKSIDEDTKQQLLLLANQYKCIIIEDDNSSDFVYAKNKLSTLKKMDTHGCVIYLNSFQDLLPTPYNIAYIIAPDNVISELIKVKNSLQSPSNYLIEKTIVEYIKEGLLLRQIHRNTKTYLKRRDYFQQLLTQNLEQTVDFETPKSGLAFWITFSSKLPLLSIAKYCQTLNLTIPNYLLYQNQYITGMRLGFGHMNEIEAEQAINILSKAIYQHIYK</sequence>
<name>A0ABS7Z853_9SPHI</name>
<dbReference type="GO" id="GO:0008483">
    <property type="term" value="F:transaminase activity"/>
    <property type="evidence" value="ECO:0007669"/>
    <property type="project" value="UniProtKB-KW"/>
</dbReference>
<dbReference type="InterPro" id="IPR036388">
    <property type="entry name" value="WH-like_DNA-bd_sf"/>
</dbReference>
<dbReference type="CDD" id="cd00609">
    <property type="entry name" value="AAT_like"/>
    <property type="match status" value="1"/>
</dbReference>
<dbReference type="Gene3D" id="1.10.10.10">
    <property type="entry name" value="Winged helix-like DNA-binding domain superfamily/Winged helix DNA-binding domain"/>
    <property type="match status" value="1"/>
</dbReference>
<gene>
    <name evidence="7" type="ORF">IPZ78_14550</name>
</gene>
<dbReference type="EMBL" id="JADEYP010000032">
    <property type="protein sequence ID" value="MCA5006366.1"/>
    <property type="molecule type" value="Genomic_DNA"/>
</dbReference>